<evidence type="ECO:0000256" key="1">
    <source>
        <dbReference type="ARBA" id="ARBA00022612"/>
    </source>
</evidence>
<dbReference type="PANTHER" id="PTHR41328">
    <property type="entry name" value="TERMINASE SMALL SUBUNIT-RELATED"/>
    <property type="match status" value="1"/>
</dbReference>
<dbReference type="InterPro" id="IPR052404">
    <property type="entry name" value="SPP1-like_terminase"/>
</dbReference>
<keyword evidence="2" id="KW-0231">Viral genome packaging</keyword>
<dbReference type="Proteomes" id="UP000005089">
    <property type="component" value="Unassembled WGS sequence"/>
</dbReference>
<reference evidence="3 4" key="1">
    <citation type="submission" date="2009-02" db="EMBL/GenBank/DDBJ databases">
        <title>The Genome Sequence of Oxalobacter formigenes OXCC13.</title>
        <authorList>
            <consortium name="The Broad Institute Genome Sequencing Platform"/>
            <person name="Ward D."/>
            <person name="Young S.K."/>
            <person name="Kodira C.D."/>
            <person name="Zeng Q."/>
            <person name="Koehrsen M."/>
            <person name="Alvarado L."/>
            <person name="Berlin A."/>
            <person name="Borenstein D."/>
            <person name="Chen Z."/>
            <person name="Engels R."/>
            <person name="Freedman E."/>
            <person name="Gellesch M."/>
            <person name="Goldberg J."/>
            <person name="Griggs A."/>
            <person name="Gujja S."/>
            <person name="Heiman D."/>
            <person name="Hepburn T."/>
            <person name="Howarth C."/>
            <person name="Jen D."/>
            <person name="Larson L."/>
            <person name="Lewis B."/>
            <person name="Mehta T."/>
            <person name="Park D."/>
            <person name="Pearson M."/>
            <person name="Roberts A."/>
            <person name="Saif S."/>
            <person name="Shea T."/>
            <person name="Shenoy N."/>
            <person name="Sisk P."/>
            <person name="Stolte C."/>
            <person name="Sykes S."/>
            <person name="Walk T."/>
            <person name="White J."/>
            <person name="Yandava C."/>
            <person name="Allison M.J."/>
            <person name="Lander E."/>
            <person name="Nusbaum C."/>
            <person name="Galagan J."/>
            <person name="Birren B."/>
        </authorList>
    </citation>
    <scope>NUCLEOTIDE SEQUENCE [LARGE SCALE GENOMIC DNA]</scope>
    <source>
        <strain evidence="3 4">OXCC13</strain>
    </source>
</reference>
<keyword evidence="4" id="KW-1185">Reference proteome</keyword>
<evidence type="ECO:0000256" key="2">
    <source>
        <dbReference type="ARBA" id="ARBA00023219"/>
    </source>
</evidence>
<dbReference type="Gene3D" id="1.10.10.1400">
    <property type="entry name" value="Terminase, small subunit, N-terminal DNA-binding domain, HTH motif"/>
    <property type="match status" value="1"/>
</dbReference>
<name>C3X8X1_OXAFO</name>
<proteinExistence type="predicted"/>
<dbReference type="InterPro" id="IPR038713">
    <property type="entry name" value="Terminase_Gp1_N_sf"/>
</dbReference>
<dbReference type="eggNOG" id="COG3728">
    <property type="taxonomic scope" value="Bacteria"/>
</dbReference>
<keyword evidence="1" id="KW-1188">Viral release from host cell</keyword>
<evidence type="ECO:0000313" key="3">
    <source>
        <dbReference type="EMBL" id="EEO29647.1"/>
    </source>
</evidence>
<gene>
    <name evidence="3" type="ORF">OFBG_00675</name>
</gene>
<dbReference type="Pfam" id="PF03592">
    <property type="entry name" value="Terminase_2"/>
    <property type="match status" value="1"/>
</dbReference>
<sequence length="182" mass="19978">MPENDSGKKLYAAKTGTSLTARQARFVSEYLVDLNATQAAIRAGYSPSGARAHACRLLMKEDVKAAVGKAMDKRARRTQLCQDEVIEDLRELRDICMGRRSVKIMTIVKNAREGTAEPVEVEGMMFEPASANRALELLGKHMKMFTDKMDMTSNGQTLQSGVLLVPPVPSLSEWEKGVSSAD</sequence>
<dbReference type="STRING" id="847.BRW83_1554"/>
<organism evidence="3 4">
    <name type="scientific">Oxalobacter formigenes OXCC13</name>
    <dbReference type="NCBI Taxonomy" id="556269"/>
    <lineage>
        <taxon>Bacteria</taxon>
        <taxon>Pseudomonadati</taxon>
        <taxon>Pseudomonadota</taxon>
        <taxon>Betaproteobacteria</taxon>
        <taxon>Burkholderiales</taxon>
        <taxon>Oxalobacteraceae</taxon>
        <taxon>Oxalobacter</taxon>
    </lineage>
</organism>
<accession>C3X8X1</accession>
<dbReference type="HOGENOM" id="CLU_064914_5_0_4"/>
<dbReference type="InterPro" id="IPR005335">
    <property type="entry name" value="Terminase_ssu"/>
</dbReference>
<dbReference type="GO" id="GO:0051276">
    <property type="term" value="P:chromosome organization"/>
    <property type="evidence" value="ECO:0007669"/>
    <property type="project" value="InterPro"/>
</dbReference>
<protein>
    <submittedName>
        <fullName evidence="3">Terminase small subunit</fullName>
    </submittedName>
</protein>
<dbReference type="PANTHER" id="PTHR41328:SF2">
    <property type="entry name" value="TERMINASE SMALL SUBUNIT"/>
    <property type="match status" value="1"/>
</dbReference>
<dbReference type="AlphaFoldDB" id="C3X8X1"/>
<evidence type="ECO:0000313" key="4">
    <source>
        <dbReference type="Proteomes" id="UP000005089"/>
    </source>
</evidence>
<dbReference type="EMBL" id="GG658170">
    <property type="protein sequence ID" value="EEO29647.1"/>
    <property type="molecule type" value="Genomic_DNA"/>
</dbReference>